<protein>
    <recommendedName>
        <fullName evidence="2">site-specific DNA-methyltransferase (adenine-specific)</fullName>
        <ecNumber evidence="2">2.1.1.72</ecNumber>
    </recommendedName>
</protein>
<gene>
    <name evidence="8" type="ORF">AAW00_06380</name>
</gene>
<dbReference type="PRINTS" id="PR00507">
    <property type="entry name" value="N12N6MTFRASE"/>
</dbReference>
<keyword evidence="5" id="KW-0949">S-adenosyl-L-methionine</keyword>
<keyword evidence="9" id="KW-1185">Reference proteome</keyword>
<feature type="domain" description="Type II methyltransferase M.TaqI-like" evidence="7">
    <location>
        <begin position="403"/>
        <end position="556"/>
    </location>
</feature>
<dbReference type="InterPro" id="IPR050953">
    <property type="entry name" value="N4_N6_ade-DNA_methylase"/>
</dbReference>
<accession>A0A0G9MZQ3</accession>
<evidence type="ECO:0000259" key="7">
    <source>
        <dbReference type="Pfam" id="PF07669"/>
    </source>
</evidence>
<dbReference type="Pfam" id="PF07669">
    <property type="entry name" value="Eco57I"/>
    <property type="match status" value="1"/>
</dbReference>
<comment type="catalytic activity">
    <reaction evidence="6">
        <text>a 2'-deoxyadenosine in DNA + S-adenosyl-L-methionine = an N(6)-methyl-2'-deoxyadenosine in DNA + S-adenosyl-L-homocysteine + H(+)</text>
        <dbReference type="Rhea" id="RHEA:15197"/>
        <dbReference type="Rhea" id="RHEA-COMP:12418"/>
        <dbReference type="Rhea" id="RHEA-COMP:12419"/>
        <dbReference type="ChEBI" id="CHEBI:15378"/>
        <dbReference type="ChEBI" id="CHEBI:57856"/>
        <dbReference type="ChEBI" id="CHEBI:59789"/>
        <dbReference type="ChEBI" id="CHEBI:90615"/>
        <dbReference type="ChEBI" id="CHEBI:90616"/>
        <dbReference type="EC" id="2.1.1.72"/>
    </reaction>
</comment>
<dbReference type="EC" id="2.1.1.72" evidence="2"/>
<reference evidence="8 9" key="1">
    <citation type="submission" date="2015-04" db="EMBL/GenBank/DDBJ databases">
        <title>The draft genome sequence of Erythrobacter luteus KA37.</title>
        <authorList>
            <person name="Zhuang L."/>
            <person name="Liu Y."/>
            <person name="Shao Z."/>
        </authorList>
    </citation>
    <scope>NUCLEOTIDE SEQUENCE [LARGE SCALE GENOMIC DNA]</scope>
    <source>
        <strain evidence="8 9">KA37</strain>
    </source>
</reference>
<comment type="caution">
    <text evidence="8">The sequence shown here is derived from an EMBL/GenBank/DDBJ whole genome shotgun (WGS) entry which is preliminary data.</text>
</comment>
<organism evidence="8 9">
    <name type="scientific">Aurantiacibacter luteus</name>
    <dbReference type="NCBI Taxonomy" id="1581420"/>
    <lineage>
        <taxon>Bacteria</taxon>
        <taxon>Pseudomonadati</taxon>
        <taxon>Pseudomonadota</taxon>
        <taxon>Alphaproteobacteria</taxon>
        <taxon>Sphingomonadales</taxon>
        <taxon>Erythrobacteraceae</taxon>
        <taxon>Aurantiacibacter</taxon>
    </lineage>
</organism>
<evidence type="ECO:0000256" key="2">
    <source>
        <dbReference type="ARBA" id="ARBA00011900"/>
    </source>
</evidence>
<dbReference type="AlphaFoldDB" id="A0A0G9MZQ3"/>
<evidence type="ECO:0000256" key="4">
    <source>
        <dbReference type="ARBA" id="ARBA00022679"/>
    </source>
</evidence>
<name>A0A0G9MZQ3_9SPHN</name>
<dbReference type="GO" id="GO:0006304">
    <property type="term" value="P:DNA modification"/>
    <property type="evidence" value="ECO:0007669"/>
    <property type="project" value="InterPro"/>
</dbReference>
<proteinExistence type="inferred from homology"/>
<dbReference type="GO" id="GO:0032259">
    <property type="term" value="P:methylation"/>
    <property type="evidence" value="ECO:0007669"/>
    <property type="project" value="UniProtKB-KW"/>
</dbReference>
<dbReference type="Gene3D" id="3.40.50.150">
    <property type="entry name" value="Vaccinia Virus protein VP39"/>
    <property type="match status" value="1"/>
</dbReference>
<sequence>MTLHSPGASFVGAEWLFAIGGGGDLPVVDGLVAIADYAPDGRSPEEVAVVEKAAAYGARAVFFEAGRHGRAPVAQALIFDITDHGDDGQFAELHKRLWSWGGVPIVYRAGPGRVQLFRCAHEPDFLGPDGTPVCRPIRTLTIGAEIAAQDVWWDASRIRNGAIWDDPDACRLMLSAKKSAHRKLVDEVRGLAKQMSERKLLDAGLQRRLLILSLLIAYLEERSVLLPDDFDRALPGATQFFQVLGNGPALVRLLEALEERFNGHVFRLKDSEQAALTASEGLASYARLVEGYEDSSGQLSLWRLYSFRDLPVELISNIYQLFVKDTASSIYTPPALVRLILEEALSWKRIDALMEGDGVILDPACGSGVFLVEAYKRLVLHWRWRNGWARPGVDELRPLLQRVHGIDLEEGAVELAAFSLCLSLCDALEPEDIRSSVKLFPPLGDHTLHGSCFFEAKARGLVTAPVAVVVGNPPFESKLTTDGAKRCYAAYKKAHGSLADNQLAYLFLHEAMELLAPDGVLAMIEPSGFLYNQHALTFRQAFFGRWAVREVLDFVSVRGLFKKGDADPKVVVILAEAAQPSPDGRLLHAVFRRNGRASAEQGFDIDYYDMYWFANAVAVASRDIWRANLLGGSRVLDFIERLRQFPTLEQYASQQGWDAGEGYFGGQKNASSNIDHLIGRPLLPTDALGPDGIEADRITVVPDAPIKDPKTSRRFQPPLLLIKEHQDLHSELWQDGYLAFKNEIVGFSAPGDIARLTSVAEWLDREHVALKAYVAGISTRLFTQRATAVFNADIFALPFPEDGNLDLSANERILTDDIVAFQRDFIRLGTRAKLMHSAPADALEQFDSTLLEQINAVYGRNPLRALPSYHWSGTICRAYVFGDGQVDWSDAEALRHKLDGLLYERRGSGLTITRITRLYDQGFVFLLKPDRHRFWTRSVALRDADDILADLRAQGF</sequence>
<comment type="similarity">
    <text evidence="1">Belongs to the N(4)/N(6)-methyltransferase family.</text>
</comment>
<evidence type="ECO:0000256" key="3">
    <source>
        <dbReference type="ARBA" id="ARBA00022603"/>
    </source>
</evidence>
<evidence type="ECO:0000313" key="9">
    <source>
        <dbReference type="Proteomes" id="UP000053464"/>
    </source>
</evidence>
<dbReference type="EMBL" id="LBHB01000001">
    <property type="protein sequence ID" value="KLE36155.1"/>
    <property type="molecule type" value="Genomic_DNA"/>
</dbReference>
<evidence type="ECO:0000256" key="1">
    <source>
        <dbReference type="ARBA" id="ARBA00006594"/>
    </source>
</evidence>
<keyword evidence="3 8" id="KW-0489">Methyltransferase</keyword>
<evidence type="ECO:0000256" key="6">
    <source>
        <dbReference type="ARBA" id="ARBA00047942"/>
    </source>
</evidence>
<dbReference type="PANTHER" id="PTHR33841:SF5">
    <property type="entry name" value="DNA METHYLASE (MODIFICATION METHYLASE) (METHYLTRANSFERASE)-RELATED"/>
    <property type="match status" value="1"/>
</dbReference>
<dbReference type="GO" id="GO:0009007">
    <property type="term" value="F:site-specific DNA-methyltransferase (adenine-specific) activity"/>
    <property type="evidence" value="ECO:0007669"/>
    <property type="project" value="UniProtKB-EC"/>
</dbReference>
<keyword evidence="4" id="KW-0808">Transferase</keyword>
<dbReference type="OrthoDB" id="9806213at2"/>
<dbReference type="Proteomes" id="UP000053464">
    <property type="component" value="Unassembled WGS sequence"/>
</dbReference>
<dbReference type="PANTHER" id="PTHR33841">
    <property type="entry name" value="DNA METHYLTRANSFERASE YEEA-RELATED"/>
    <property type="match status" value="1"/>
</dbReference>
<evidence type="ECO:0000256" key="5">
    <source>
        <dbReference type="ARBA" id="ARBA00022691"/>
    </source>
</evidence>
<dbReference type="InterPro" id="IPR029063">
    <property type="entry name" value="SAM-dependent_MTases_sf"/>
</dbReference>
<dbReference type="SUPFAM" id="SSF53335">
    <property type="entry name" value="S-adenosyl-L-methionine-dependent methyltransferases"/>
    <property type="match status" value="1"/>
</dbReference>
<evidence type="ECO:0000313" key="8">
    <source>
        <dbReference type="EMBL" id="KLE36155.1"/>
    </source>
</evidence>
<dbReference type="InterPro" id="IPR011639">
    <property type="entry name" value="MethylTrfase_TaqI-like_dom"/>
</dbReference>
<dbReference type="STRING" id="1581420.AAW00_06380"/>
<dbReference type="PATRIC" id="fig|1581420.6.peg.1293"/>